<feature type="transmembrane region" description="Helical" evidence="2">
    <location>
        <begin position="12"/>
        <end position="33"/>
    </location>
</feature>
<feature type="non-terminal residue" evidence="3">
    <location>
        <position position="1"/>
    </location>
</feature>
<feature type="transmembrane region" description="Helical" evidence="2">
    <location>
        <begin position="68"/>
        <end position="90"/>
    </location>
</feature>
<reference evidence="3 4" key="1">
    <citation type="submission" date="2020-11" db="EMBL/GenBank/DDBJ databases">
        <title>P. mediterranea TC4 genome.</title>
        <authorList>
            <person name="Molmeret M."/>
        </authorList>
    </citation>
    <scope>NUCLEOTIDE SEQUENCE [LARGE SCALE GENOMIC DNA]</scope>
    <source>
        <strain evidence="3 4">TC4</strain>
    </source>
</reference>
<feature type="transmembrane region" description="Helical" evidence="2">
    <location>
        <begin position="96"/>
        <end position="115"/>
    </location>
</feature>
<dbReference type="Gene3D" id="1.10.3370.10">
    <property type="entry name" value="SecY subunit domain"/>
    <property type="match status" value="1"/>
</dbReference>
<organism evidence="3 4">
    <name type="scientific">Nonlabens mediterrranea</name>
    <dbReference type="NCBI Taxonomy" id="1419947"/>
    <lineage>
        <taxon>Bacteria</taxon>
        <taxon>Pseudomonadati</taxon>
        <taxon>Bacteroidota</taxon>
        <taxon>Flavobacteriia</taxon>
        <taxon>Flavobacteriales</taxon>
        <taxon>Flavobacteriaceae</taxon>
        <taxon>Nonlabens</taxon>
    </lineage>
</organism>
<comment type="similarity">
    <text evidence="1">Belongs to the SecY/SEC61-alpha family.</text>
</comment>
<keyword evidence="4" id="KW-1185">Reference proteome</keyword>
<accession>A0ABS0A1Y5</accession>
<dbReference type="PANTHER" id="PTHR10906">
    <property type="entry name" value="SECY/SEC61-ALPHA FAMILY MEMBER"/>
    <property type="match status" value="1"/>
</dbReference>
<dbReference type="Pfam" id="PF00344">
    <property type="entry name" value="SecY"/>
    <property type="match status" value="1"/>
</dbReference>
<comment type="caution">
    <text evidence="3">The sequence shown here is derived from an EMBL/GenBank/DDBJ whole genome shotgun (WGS) entry which is preliminary data.</text>
</comment>
<gene>
    <name evidence="3" type="ORF">FNJ87_03240</name>
</gene>
<dbReference type="PRINTS" id="PR00303">
    <property type="entry name" value="SECYTRNLCASE"/>
</dbReference>
<dbReference type="InterPro" id="IPR023201">
    <property type="entry name" value="SecY_dom_sf"/>
</dbReference>
<dbReference type="Proteomes" id="UP001194729">
    <property type="component" value="Unassembled WGS sequence"/>
</dbReference>
<keyword evidence="2" id="KW-0812">Transmembrane</keyword>
<evidence type="ECO:0000256" key="1">
    <source>
        <dbReference type="RuleBase" id="RU004349"/>
    </source>
</evidence>
<dbReference type="SUPFAM" id="SSF103491">
    <property type="entry name" value="Preprotein translocase SecY subunit"/>
    <property type="match status" value="1"/>
</dbReference>
<sequence>QTAFGDIFGFWYNLVFALLIIIFTYFYTAITVPTNKMADDLKRNGGFIAGIRPGTETADYLDKIMSQITLPGSIFLALVAIFPAFVSLMGVTQQWALFYGGTSLLIMVGVAIDTMQQINAYLLNRHYDGLIKTGKNRKAVA</sequence>
<proteinExistence type="inferred from homology"/>
<evidence type="ECO:0000313" key="3">
    <source>
        <dbReference type="EMBL" id="MBF4983386.1"/>
    </source>
</evidence>
<evidence type="ECO:0000256" key="2">
    <source>
        <dbReference type="SAM" id="Phobius"/>
    </source>
</evidence>
<name>A0ABS0A1Y5_9FLAO</name>
<dbReference type="EMBL" id="JADKYU010000184">
    <property type="protein sequence ID" value="MBF4983386.1"/>
    <property type="molecule type" value="Genomic_DNA"/>
</dbReference>
<dbReference type="InterPro" id="IPR002208">
    <property type="entry name" value="SecY/SEC61-alpha"/>
</dbReference>
<keyword evidence="2" id="KW-1133">Transmembrane helix</keyword>
<evidence type="ECO:0000313" key="4">
    <source>
        <dbReference type="Proteomes" id="UP001194729"/>
    </source>
</evidence>
<protein>
    <submittedName>
        <fullName evidence="3">Preprotein translocase subunit SecY</fullName>
    </submittedName>
</protein>
<keyword evidence="2" id="KW-0472">Membrane</keyword>